<dbReference type="InterPro" id="IPR000587">
    <property type="entry name" value="Creatinase_N"/>
</dbReference>
<dbReference type="GO" id="GO:0070006">
    <property type="term" value="F:metalloaminopeptidase activity"/>
    <property type="evidence" value="ECO:0007669"/>
    <property type="project" value="InterPro"/>
</dbReference>
<dbReference type="Pfam" id="PF00557">
    <property type="entry name" value="Peptidase_M24"/>
    <property type="match status" value="1"/>
</dbReference>
<dbReference type="AlphaFoldDB" id="G9WXD8"/>
<reference evidence="7 8" key="1">
    <citation type="submission" date="2011-08" db="EMBL/GenBank/DDBJ databases">
        <title>The Genome Sequence of Eubacteriaceae bacterium ACC19a.</title>
        <authorList>
            <consortium name="The Broad Institute Genome Sequencing Platform"/>
            <person name="Earl A."/>
            <person name="Ward D."/>
            <person name="Feldgarden M."/>
            <person name="Gevers D."/>
            <person name="Sizova M."/>
            <person name="Hazen A."/>
            <person name="Epstein S."/>
            <person name="Young S.K."/>
            <person name="Zeng Q."/>
            <person name="Gargeya S."/>
            <person name="Fitzgerald M."/>
            <person name="Haas B."/>
            <person name="Abouelleil A."/>
            <person name="Alvarado L."/>
            <person name="Arachchi H.M."/>
            <person name="Berlin A."/>
            <person name="Brown A."/>
            <person name="Chapman S.B."/>
            <person name="Chen Z."/>
            <person name="Dunbar C."/>
            <person name="Freedman E."/>
            <person name="Gearin G."/>
            <person name="Gellesch M."/>
            <person name="Goldberg J."/>
            <person name="Griggs A."/>
            <person name="Gujja S."/>
            <person name="Heiman D."/>
            <person name="Howarth C."/>
            <person name="Larson L."/>
            <person name="Lui A."/>
            <person name="MacDonald P.J.P."/>
            <person name="Montmayeur A."/>
            <person name="Murphy C."/>
            <person name="Neiman D."/>
            <person name="Pearson M."/>
            <person name="Priest M."/>
            <person name="Roberts A."/>
            <person name="Saif S."/>
            <person name="Shea T."/>
            <person name="Shenoy N."/>
            <person name="Sisk P."/>
            <person name="Stolte C."/>
            <person name="Sykes S."/>
            <person name="Wortman J."/>
            <person name="Nusbaum C."/>
            <person name="Birren B."/>
        </authorList>
    </citation>
    <scope>NUCLEOTIDE SEQUENCE [LARGE SCALE GENOMIC DNA]</scope>
    <source>
        <strain evidence="7 8">ACC19a</strain>
    </source>
</reference>
<dbReference type="FunFam" id="3.90.230.10:FF:000009">
    <property type="entry name" value="xaa-Pro aminopeptidase 2"/>
    <property type="match status" value="1"/>
</dbReference>
<dbReference type="HOGENOM" id="CLU_011781_2_4_9"/>
<dbReference type="Gene3D" id="3.90.230.10">
    <property type="entry name" value="Creatinase/methionine aminopeptidase superfamily"/>
    <property type="match status" value="1"/>
</dbReference>
<dbReference type="SUPFAM" id="SSF53092">
    <property type="entry name" value="Creatinase/prolidase N-terminal domain"/>
    <property type="match status" value="1"/>
</dbReference>
<dbReference type="Pfam" id="PF16189">
    <property type="entry name" value="Creatinase_N_2"/>
    <property type="match status" value="1"/>
</dbReference>
<protein>
    <recommendedName>
        <fullName evidence="9">Metallopeptidase family M24</fullName>
    </recommendedName>
</protein>
<dbReference type="GO" id="GO:0005737">
    <property type="term" value="C:cytoplasm"/>
    <property type="evidence" value="ECO:0007669"/>
    <property type="project" value="UniProtKB-ARBA"/>
</dbReference>
<dbReference type="InterPro" id="IPR029149">
    <property type="entry name" value="Creatin/AminoP/Spt16_N"/>
</dbReference>
<keyword evidence="3" id="KW-0378">Hydrolase</keyword>
<comment type="caution">
    <text evidence="7">The sequence shown here is derived from an EMBL/GenBank/DDBJ whole genome shotgun (WGS) entry which is preliminary data.</text>
</comment>
<feature type="domain" description="Creatinase N-terminal" evidence="5">
    <location>
        <begin position="4"/>
        <end position="123"/>
    </location>
</feature>
<sequence length="594" mass="67997">MSILQQIQESMKKNNVHYYIIPTNDYHQSEYVSDFFKLREFVSGFNGSAGTLVIEQERAGLWTDSRYFLQAESQLPKEITLHKLGSDESSDFPAYIAENIKVGQAIGFDAKCISTSLGKHLLSIAEKKNAKILLDVYFADELWKERQALPKNTAYFLNDDITGENISSKIKYITDMMKEHKCNYTALTKLDDIAYLLNMRGTDVTYNPVFYSYVCIELSEDFNNYTVKLYIDDEKLKEDTKKYLSENNIQILPYENIYDEIKLIKNKNILLDESALNFMLYADIDDTNSIVDIPSPITSKKAIKNDTELKNAIYYHKIDAVAVIKLIHYVKTNIKKTDMSEISVSDKLEEFRRQCDKCVDLSFDTISGYKDHGAIVHYSATEETNYKLEPKSILLLDSGAQYLGATTDITRSISLGTPTDTEKFDFTTVLKGHLALSNAVFPENTTGSQLDTIAKEPIWREHLNFFHGTGHGVGAFLNVHEGPMRISGTYNNVGFKRGMIVSNEPGLYRAGHHGIRIENLVYAEFDKETEFGKFLKFIDLTLVPIDLDLVDVNLLNSQEKLWLNNYHKKVFDEISPFIEDNELKEFLKQQTREI</sequence>
<proteinExistence type="inferred from homology"/>
<gene>
    <name evidence="7" type="ORF">HMPREF9629_00027</name>
</gene>
<dbReference type="InterPro" id="IPR032416">
    <property type="entry name" value="Peptidase_M24_C"/>
</dbReference>
<dbReference type="RefSeq" id="WP_009524264.1">
    <property type="nucleotide sequence ID" value="NZ_JH414546.1"/>
</dbReference>
<evidence type="ECO:0000259" key="5">
    <source>
        <dbReference type="Pfam" id="PF01321"/>
    </source>
</evidence>
<dbReference type="InterPro" id="IPR000994">
    <property type="entry name" value="Pept_M24"/>
</dbReference>
<evidence type="ECO:0000256" key="2">
    <source>
        <dbReference type="ARBA" id="ARBA00022723"/>
    </source>
</evidence>
<dbReference type="Pfam" id="PF01321">
    <property type="entry name" value="Creatinase_N"/>
    <property type="match status" value="1"/>
</dbReference>
<accession>G9WXD8</accession>
<dbReference type="InterPro" id="IPR033740">
    <property type="entry name" value="Pept_M24B"/>
</dbReference>
<dbReference type="Pfam" id="PF16188">
    <property type="entry name" value="Peptidase_M24_C"/>
    <property type="match status" value="1"/>
</dbReference>
<evidence type="ECO:0000256" key="1">
    <source>
        <dbReference type="ARBA" id="ARBA00008766"/>
    </source>
</evidence>
<dbReference type="PANTHER" id="PTHR43763:SF6">
    <property type="entry name" value="XAA-PRO AMINOPEPTIDASE 1"/>
    <property type="match status" value="1"/>
</dbReference>
<evidence type="ECO:0000256" key="3">
    <source>
        <dbReference type="ARBA" id="ARBA00022801"/>
    </source>
</evidence>
<evidence type="ECO:0008006" key="9">
    <source>
        <dbReference type="Google" id="ProtNLM"/>
    </source>
</evidence>
<dbReference type="InterPro" id="IPR050422">
    <property type="entry name" value="X-Pro_aminopeptidase_P"/>
</dbReference>
<keyword evidence="2" id="KW-0479">Metal-binding</keyword>
<dbReference type="InterPro" id="IPR036005">
    <property type="entry name" value="Creatinase/aminopeptidase-like"/>
</dbReference>
<name>G9WXD8_9FIRM</name>
<dbReference type="BioCyc" id="EBAC796937-HMP:GMGH-27-MONOMER"/>
<evidence type="ECO:0000313" key="7">
    <source>
        <dbReference type="EMBL" id="EHL16785.1"/>
    </source>
</evidence>
<dbReference type="PANTHER" id="PTHR43763">
    <property type="entry name" value="XAA-PRO AMINOPEPTIDASE 1"/>
    <property type="match status" value="1"/>
</dbReference>
<dbReference type="GO" id="GO:0046872">
    <property type="term" value="F:metal ion binding"/>
    <property type="evidence" value="ECO:0007669"/>
    <property type="project" value="UniProtKB-KW"/>
</dbReference>
<feature type="domain" description="Peptidase M24 C-terminal" evidence="6">
    <location>
        <begin position="533"/>
        <end position="594"/>
    </location>
</feature>
<organism evidence="7 8">
    <name type="scientific">Peptoanaerobacter stomatis</name>
    <dbReference type="NCBI Taxonomy" id="796937"/>
    <lineage>
        <taxon>Bacteria</taxon>
        <taxon>Bacillati</taxon>
        <taxon>Bacillota</taxon>
        <taxon>Clostridia</taxon>
        <taxon>Peptostreptococcales</taxon>
        <taxon>Filifactoraceae</taxon>
        <taxon>Peptoanaerobacter</taxon>
    </lineage>
</organism>
<evidence type="ECO:0000259" key="4">
    <source>
        <dbReference type="Pfam" id="PF00557"/>
    </source>
</evidence>
<dbReference type="EMBL" id="AFZE01000001">
    <property type="protein sequence ID" value="EHL16785.1"/>
    <property type="molecule type" value="Genomic_DNA"/>
</dbReference>
<dbReference type="SUPFAM" id="SSF55920">
    <property type="entry name" value="Creatinase/aminopeptidase"/>
    <property type="match status" value="1"/>
</dbReference>
<dbReference type="Proteomes" id="UP000006437">
    <property type="component" value="Unassembled WGS sequence"/>
</dbReference>
<feature type="domain" description="Peptidase M24" evidence="4">
    <location>
        <begin position="317"/>
        <end position="522"/>
    </location>
</feature>
<evidence type="ECO:0000259" key="6">
    <source>
        <dbReference type="Pfam" id="PF16188"/>
    </source>
</evidence>
<dbReference type="Gene3D" id="3.40.350.10">
    <property type="entry name" value="Creatinase/prolidase N-terminal domain"/>
    <property type="match status" value="2"/>
</dbReference>
<dbReference type="CDD" id="cd01085">
    <property type="entry name" value="APP"/>
    <property type="match status" value="1"/>
</dbReference>
<evidence type="ECO:0000313" key="8">
    <source>
        <dbReference type="Proteomes" id="UP000006437"/>
    </source>
</evidence>
<dbReference type="PATRIC" id="fig|796937.3.peg.28"/>
<comment type="similarity">
    <text evidence="1">Belongs to the peptidase M24B family.</text>
</comment>